<dbReference type="AlphaFoldDB" id="A0A9W5TD68"/>
<reference evidence="2" key="1">
    <citation type="submission" date="2019-12" db="EMBL/GenBank/DDBJ databases">
        <title>Genome sequence of Babesia ovis.</title>
        <authorList>
            <person name="Yamagishi J."/>
            <person name="Sevinc F."/>
            <person name="Xuan X."/>
        </authorList>
    </citation>
    <scope>NUCLEOTIDE SEQUENCE</scope>
    <source>
        <strain evidence="2">Selcuk</strain>
    </source>
</reference>
<proteinExistence type="inferred from homology"/>
<dbReference type="PANTHER" id="PTHR11215">
    <property type="entry name" value="METAL DEPENDENT HYDROLASE - RELATED"/>
    <property type="match status" value="1"/>
</dbReference>
<dbReference type="GO" id="GO:0005737">
    <property type="term" value="C:cytoplasm"/>
    <property type="evidence" value="ECO:0007669"/>
    <property type="project" value="TreeGrafter"/>
</dbReference>
<organism evidence="2 3">
    <name type="scientific">Babesia ovis</name>
    <dbReference type="NCBI Taxonomy" id="5869"/>
    <lineage>
        <taxon>Eukaryota</taxon>
        <taxon>Sar</taxon>
        <taxon>Alveolata</taxon>
        <taxon>Apicomplexa</taxon>
        <taxon>Aconoidasida</taxon>
        <taxon>Piroplasmida</taxon>
        <taxon>Babesiidae</taxon>
        <taxon>Babesia</taxon>
    </lineage>
</organism>
<dbReference type="EMBL" id="BLIY01000006">
    <property type="protein sequence ID" value="GFE53529.1"/>
    <property type="molecule type" value="Genomic_DNA"/>
</dbReference>
<dbReference type="OrthoDB" id="10265310at2759"/>
<sequence>MRLKPVHITAYSWLLQQVRIHPVPSTAHLSHIHTGYISNLAFTREMASLKKKIGTHNGCFHCDEAMAVSMLMLLSEFKDAEVIRTRDEAILATCDAVVDVGGVFDPERMRFDHHQNEFNEYFDEKHTVTRLSSAGLVYKYFGKRVIREIYGVTEEANVEEVYQQVYNRFIEALDAIDNGVAVADSPLKYENSTHLPARIARLNPSWVDENVDVDARFRDAMKLTLSEFDYYVRNAIDVHLSAIRKFEELYRNRFNVHQSGLVIETPRGMPFSHTLYQLEEKEGTPADKRLAFYITYDSATNQYRCSCIKEKDSQFASRRPFPKRLSGLRDKELEKASGIPGLTFIHRAGFTCGGLTKESILKLIDITLQES</sequence>
<accession>A0A9W5TD68</accession>
<dbReference type="Proteomes" id="UP001057455">
    <property type="component" value="Unassembled WGS sequence"/>
</dbReference>
<keyword evidence="3" id="KW-1185">Reference proteome</keyword>
<evidence type="ECO:0000313" key="2">
    <source>
        <dbReference type="EMBL" id="GFE53529.1"/>
    </source>
</evidence>
<comment type="caution">
    <text evidence="2">The sequence shown here is derived from an EMBL/GenBank/DDBJ whole genome shotgun (WGS) entry which is preliminary data.</text>
</comment>
<protein>
    <submittedName>
        <fullName evidence="2">Metal binding protein, putative</fullName>
    </submittedName>
</protein>
<evidence type="ECO:0000256" key="1">
    <source>
        <dbReference type="ARBA" id="ARBA00010105"/>
    </source>
</evidence>
<comment type="similarity">
    <text evidence="1">Belongs to the MYG1 family.</text>
</comment>
<name>A0A9W5TD68_BABOV</name>
<dbReference type="GO" id="GO:0005634">
    <property type="term" value="C:nucleus"/>
    <property type="evidence" value="ECO:0007669"/>
    <property type="project" value="TreeGrafter"/>
</dbReference>
<dbReference type="Pfam" id="PF03690">
    <property type="entry name" value="MYG1_exonuc"/>
    <property type="match status" value="1"/>
</dbReference>
<evidence type="ECO:0000313" key="3">
    <source>
        <dbReference type="Proteomes" id="UP001057455"/>
    </source>
</evidence>
<dbReference type="PANTHER" id="PTHR11215:SF1">
    <property type="entry name" value="MYG1 EXONUCLEASE"/>
    <property type="match status" value="1"/>
</dbReference>
<gene>
    <name evidence="2" type="ORF">BaOVIS_009330</name>
</gene>
<dbReference type="InterPro" id="IPR003226">
    <property type="entry name" value="MYG1_exonuclease"/>
</dbReference>